<reference evidence="6 7" key="1">
    <citation type="submission" date="2022-10" db="EMBL/GenBank/DDBJ databases">
        <title>The complete genomes of actinobacterial strains from the NBC collection.</title>
        <authorList>
            <person name="Joergensen T.S."/>
            <person name="Alvarez Arevalo M."/>
            <person name="Sterndorff E.B."/>
            <person name="Faurdal D."/>
            <person name="Vuksanovic O."/>
            <person name="Mourched A.-S."/>
            <person name="Charusanti P."/>
            <person name="Shaw S."/>
            <person name="Blin K."/>
            <person name="Weber T."/>
        </authorList>
    </citation>
    <scope>NUCLEOTIDE SEQUENCE [LARGE SCALE GENOMIC DNA]</scope>
    <source>
        <strain evidence="6 7">NBC 01792</strain>
    </source>
</reference>
<feature type="domain" description="Nudix hydrolase" evidence="5">
    <location>
        <begin position="73"/>
        <end position="198"/>
    </location>
</feature>
<dbReference type="Pfam" id="PF00293">
    <property type="entry name" value="NUDIX"/>
    <property type="match status" value="1"/>
</dbReference>
<dbReference type="PRINTS" id="PR00502">
    <property type="entry name" value="NUDIXFAMILY"/>
</dbReference>
<protein>
    <submittedName>
        <fullName evidence="6">NUDIX hydrolase</fullName>
    </submittedName>
</protein>
<organism evidence="6 7">
    <name type="scientific">Streptomyces cyaneofuscatus</name>
    <dbReference type="NCBI Taxonomy" id="66883"/>
    <lineage>
        <taxon>Bacteria</taxon>
        <taxon>Bacillati</taxon>
        <taxon>Actinomycetota</taxon>
        <taxon>Actinomycetes</taxon>
        <taxon>Kitasatosporales</taxon>
        <taxon>Streptomycetaceae</taxon>
        <taxon>Streptomyces</taxon>
    </lineage>
</organism>
<evidence type="ECO:0000256" key="4">
    <source>
        <dbReference type="RuleBase" id="RU003476"/>
    </source>
</evidence>
<evidence type="ECO:0000259" key="5">
    <source>
        <dbReference type="PROSITE" id="PS51462"/>
    </source>
</evidence>
<gene>
    <name evidence="6" type="ORF">OG849_20410</name>
</gene>
<dbReference type="InterPro" id="IPR020084">
    <property type="entry name" value="NUDIX_hydrolase_CS"/>
</dbReference>
<dbReference type="InterPro" id="IPR015797">
    <property type="entry name" value="NUDIX_hydrolase-like_dom_sf"/>
</dbReference>
<dbReference type="InterPro" id="IPR020476">
    <property type="entry name" value="Nudix_hydrolase"/>
</dbReference>
<dbReference type="PROSITE" id="PS00893">
    <property type="entry name" value="NUDIX_BOX"/>
    <property type="match status" value="1"/>
</dbReference>
<dbReference type="PANTHER" id="PTHR43046:SF14">
    <property type="entry name" value="MUTT_NUDIX FAMILY PROTEIN"/>
    <property type="match status" value="1"/>
</dbReference>
<accession>A0ABZ1EZK0</accession>
<dbReference type="PANTHER" id="PTHR43046">
    <property type="entry name" value="GDP-MANNOSE MANNOSYL HYDROLASE"/>
    <property type="match status" value="1"/>
</dbReference>
<keyword evidence="3 4" id="KW-0378">Hydrolase</keyword>
<dbReference type="Gene3D" id="3.90.79.10">
    <property type="entry name" value="Nucleoside Triphosphate Pyrophosphohydrolase"/>
    <property type="match status" value="1"/>
</dbReference>
<dbReference type="CDD" id="cd02883">
    <property type="entry name" value="NUDIX_Hydrolase"/>
    <property type="match status" value="1"/>
</dbReference>
<dbReference type="SUPFAM" id="SSF55811">
    <property type="entry name" value="Nudix"/>
    <property type="match status" value="1"/>
</dbReference>
<evidence type="ECO:0000256" key="3">
    <source>
        <dbReference type="ARBA" id="ARBA00022801"/>
    </source>
</evidence>
<dbReference type="Proteomes" id="UP001356428">
    <property type="component" value="Chromosome"/>
</dbReference>
<dbReference type="RefSeq" id="WP_326704315.1">
    <property type="nucleotide sequence ID" value="NZ_CP109083.1"/>
</dbReference>
<evidence type="ECO:0000313" key="6">
    <source>
        <dbReference type="EMBL" id="WSB09426.1"/>
    </source>
</evidence>
<dbReference type="EMBL" id="CP109083">
    <property type="protein sequence ID" value="WSB09426.1"/>
    <property type="molecule type" value="Genomic_DNA"/>
</dbReference>
<dbReference type="PROSITE" id="PS51462">
    <property type="entry name" value="NUDIX"/>
    <property type="match status" value="1"/>
</dbReference>
<proteinExistence type="inferred from homology"/>
<name>A0ABZ1EZK0_9ACTN</name>
<evidence type="ECO:0000313" key="7">
    <source>
        <dbReference type="Proteomes" id="UP001356428"/>
    </source>
</evidence>
<dbReference type="GO" id="GO:0016787">
    <property type="term" value="F:hydrolase activity"/>
    <property type="evidence" value="ECO:0007669"/>
    <property type="project" value="UniProtKB-KW"/>
</dbReference>
<comment type="cofactor">
    <cofactor evidence="1">
        <name>Mg(2+)</name>
        <dbReference type="ChEBI" id="CHEBI:18420"/>
    </cofactor>
</comment>
<comment type="similarity">
    <text evidence="2 4">Belongs to the Nudix hydrolase family.</text>
</comment>
<keyword evidence="7" id="KW-1185">Reference proteome</keyword>
<evidence type="ECO:0000256" key="1">
    <source>
        <dbReference type="ARBA" id="ARBA00001946"/>
    </source>
</evidence>
<dbReference type="InterPro" id="IPR000086">
    <property type="entry name" value="NUDIX_hydrolase_dom"/>
</dbReference>
<evidence type="ECO:0000256" key="2">
    <source>
        <dbReference type="ARBA" id="ARBA00005582"/>
    </source>
</evidence>
<sequence length="198" mass="22056">MLARGTDEMVETPTQDDPERRWRECFVPVAGPCAHERDPSVAHTADEPLADDGRGSSLISFARGSEAVPPQDAPLSAALVALWRAGRVLMVLDRYRQSWELPGGSIEEGETPRQAAARELLEETGHQPDDRMRFIGYARFVLAPDRRTEYLALYAGSCAETRAFEPTEEISAIRWWNLLEHLPGDVQPLDAYLAALAR</sequence>